<name>A0ACC2L2Z4_PERAE</name>
<accession>A0ACC2L2Z4</accession>
<gene>
    <name evidence="1" type="ORF">MRB53_021218</name>
</gene>
<reference evidence="1 2" key="1">
    <citation type="journal article" date="2022" name="Hortic Res">
        <title>A haplotype resolved chromosomal level avocado genome allows analysis of novel avocado genes.</title>
        <authorList>
            <person name="Nath O."/>
            <person name="Fletcher S.J."/>
            <person name="Hayward A."/>
            <person name="Shaw L.M."/>
            <person name="Masouleh A.K."/>
            <person name="Furtado A."/>
            <person name="Henry R.J."/>
            <person name="Mitter N."/>
        </authorList>
    </citation>
    <scope>NUCLEOTIDE SEQUENCE [LARGE SCALE GENOMIC DNA]</scope>
    <source>
        <strain evidence="2">cv. Hass</strain>
    </source>
</reference>
<keyword evidence="2" id="KW-1185">Reference proteome</keyword>
<proteinExistence type="predicted"/>
<organism evidence="1 2">
    <name type="scientific">Persea americana</name>
    <name type="common">Avocado</name>
    <dbReference type="NCBI Taxonomy" id="3435"/>
    <lineage>
        <taxon>Eukaryota</taxon>
        <taxon>Viridiplantae</taxon>
        <taxon>Streptophyta</taxon>
        <taxon>Embryophyta</taxon>
        <taxon>Tracheophyta</taxon>
        <taxon>Spermatophyta</taxon>
        <taxon>Magnoliopsida</taxon>
        <taxon>Magnoliidae</taxon>
        <taxon>Laurales</taxon>
        <taxon>Lauraceae</taxon>
        <taxon>Persea</taxon>
    </lineage>
</organism>
<evidence type="ECO:0000313" key="1">
    <source>
        <dbReference type="EMBL" id="KAJ8627911.1"/>
    </source>
</evidence>
<dbReference type="EMBL" id="CM056814">
    <property type="protein sequence ID" value="KAJ8627911.1"/>
    <property type="molecule type" value="Genomic_DNA"/>
</dbReference>
<sequence>MIGRSCEGYYGEVKNEVESRTEILTLLLEANPSLAYVPDKNGDCPLLIATTRGPFEVVKIILEHCPDSAELANKKEQNALHLAVIRKSEAVLQYLINRPQFKKLINEPNKEGNTPVHLATITNSNEIVDMLSNCEGVDLAVTNNQGLTAMDLCGYTAEQVLVFPTVLGGNKRNHITRP</sequence>
<comment type="caution">
    <text evidence="1">The sequence shown here is derived from an EMBL/GenBank/DDBJ whole genome shotgun (WGS) entry which is preliminary data.</text>
</comment>
<dbReference type="Proteomes" id="UP001234297">
    <property type="component" value="Chromosome 6"/>
</dbReference>
<protein>
    <submittedName>
        <fullName evidence="1">Uncharacterized protein</fullName>
    </submittedName>
</protein>
<evidence type="ECO:0000313" key="2">
    <source>
        <dbReference type="Proteomes" id="UP001234297"/>
    </source>
</evidence>